<dbReference type="Proteomes" id="UP000714275">
    <property type="component" value="Unassembled WGS sequence"/>
</dbReference>
<gene>
    <name evidence="2" type="ORF">EV702DRAFT_373508</name>
</gene>
<dbReference type="AlphaFoldDB" id="A0A9P7D7W1"/>
<protein>
    <submittedName>
        <fullName evidence="2">Uncharacterized protein</fullName>
    </submittedName>
</protein>
<dbReference type="OrthoDB" id="2679563at2759"/>
<dbReference type="EMBL" id="JABBWD010000003">
    <property type="protein sequence ID" value="KAG1782297.1"/>
    <property type="molecule type" value="Genomic_DNA"/>
</dbReference>
<feature type="region of interest" description="Disordered" evidence="1">
    <location>
        <begin position="1"/>
        <end position="41"/>
    </location>
</feature>
<sequence length="329" mass="37555">MEDNPRPRTSSQVEDTLRHTAASESPVAVVSTSKTHAGQKRKIANLEGRENLESVKRETNSQGRAIMRRVNNLLDNVEELMSENDCNNLKDDNHNLDVTLILGQDRLRIGYVTLKKASDNNNIQHDDYLHMSKKPRQLQGVDGAREDVNDDRTTQLMAQAQQLRDSQNRIDTLHTQLFDLRSRLYEVEHAHNMAEIQRPEMLQTQRRGLRDHHHTQKLHSPPPKRKSMVHEYHLDGGQSIRWLTDEEFEPYDEQSANEDSPPVVKAIGGPLSCGLAARQHMSLSRRWALRRFQKARDPADLNDEPDTSAMHHQMLDDPDAVANGDGGED</sequence>
<evidence type="ECO:0000313" key="2">
    <source>
        <dbReference type="EMBL" id="KAG1782297.1"/>
    </source>
</evidence>
<keyword evidence="3" id="KW-1185">Reference proteome</keyword>
<comment type="caution">
    <text evidence="2">The sequence shown here is derived from an EMBL/GenBank/DDBJ whole genome shotgun (WGS) entry which is preliminary data.</text>
</comment>
<accession>A0A9P7D7W1</accession>
<evidence type="ECO:0000313" key="3">
    <source>
        <dbReference type="Proteomes" id="UP000714275"/>
    </source>
</evidence>
<evidence type="ECO:0000256" key="1">
    <source>
        <dbReference type="SAM" id="MobiDB-lite"/>
    </source>
</evidence>
<organism evidence="2 3">
    <name type="scientific">Suillus placidus</name>
    <dbReference type="NCBI Taxonomy" id="48579"/>
    <lineage>
        <taxon>Eukaryota</taxon>
        <taxon>Fungi</taxon>
        <taxon>Dikarya</taxon>
        <taxon>Basidiomycota</taxon>
        <taxon>Agaricomycotina</taxon>
        <taxon>Agaricomycetes</taxon>
        <taxon>Agaricomycetidae</taxon>
        <taxon>Boletales</taxon>
        <taxon>Suillineae</taxon>
        <taxon>Suillaceae</taxon>
        <taxon>Suillus</taxon>
    </lineage>
</organism>
<feature type="region of interest" description="Disordered" evidence="1">
    <location>
        <begin position="295"/>
        <end position="329"/>
    </location>
</feature>
<feature type="region of interest" description="Disordered" evidence="1">
    <location>
        <begin position="208"/>
        <end position="227"/>
    </location>
</feature>
<proteinExistence type="predicted"/>
<reference evidence="2" key="1">
    <citation type="journal article" date="2020" name="New Phytol.">
        <title>Comparative genomics reveals dynamic genome evolution in host specialist ectomycorrhizal fungi.</title>
        <authorList>
            <person name="Lofgren L.A."/>
            <person name="Nguyen N.H."/>
            <person name="Vilgalys R."/>
            <person name="Ruytinx J."/>
            <person name="Liao H.L."/>
            <person name="Branco S."/>
            <person name="Kuo A."/>
            <person name="LaButti K."/>
            <person name="Lipzen A."/>
            <person name="Andreopoulos W."/>
            <person name="Pangilinan J."/>
            <person name="Riley R."/>
            <person name="Hundley H."/>
            <person name="Na H."/>
            <person name="Barry K."/>
            <person name="Grigoriev I.V."/>
            <person name="Stajich J.E."/>
            <person name="Kennedy P.G."/>
        </authorList>
    </citation>
    <scope>NUCLEOTIDE SEQUENCE</scope>
    <source>
        <strain evidence="2">DOB743</strain>
    </source>
</reference>
<name>A0A9P7D7W1_9AGAM</name>